<dbReference type="Gene3D" id="3.40.1620.10">
    <property type="entry name" value="YefM-like domain"/>
    <property type="match status" value="1"/>
</dbReference>
<keyword evidence="4" id="KW-1185">Reference proteome</keyword>
<dbReference type="SUPFAM" id="SSF143120">
    <property type="entry name" value="YefM-like"/>
    <property type="match status" value="1"/>
</dbReference>
<dbReference type="EMBL" id="PSYR01000002">
    <property type="protein sequence ID" value="RCN57017.1"/>
    <property type="molecule type" value="Genomic_DNA"/>
</dbReference>
<protein>
    <recommendedName>
        <fullName evidence="2">Antitoxin</fullName>
    </recommendedName>
</protein>
<dbReference type="PANTHER" id="PTHR35377:SF8">
    <property type="entry name" value="ANTITOXIN VAPB22"/>
    <property type="match status" value="1"/>
</dbReference>
<dbReference type="InterPro" id="IPR036165">
    <property type="entry name" value="YefM-like_sf"/>
</dbReference>
<dbReference type="OrthoDB" id="9800503at2"/>
<dbReference type="NCBIfam" id="TIGR01552">
    <property type="entry name" value="phd_fam"/>
    <property type="match status" value="1"/>
</dbReference>
<dbReference type="InterPro" id="IPR006442">
    <property type="entry name" value="Antitoxin_Phd/YefM"/>
</dbReference>
<evidence type="ECO:0000256" key="1">
    <source>
        <dbReference type="ARBA" id="ARBA00009981"/>
    </source>
</evidence>
<name>A0A1C2FYI1_9GAMM</name>
<reference evidence="3 4" key="1">
    <citation type="submission" date="2018-02" db="EMBL/GenBank/DDBJ databases">
        <title>Insights into the biology of acidophilic members of the Acidiferrobacteraceae family derived from comparative genomic analyses.</title>
        <authorList>
            <person name="Issotta F."/>
            <person name="Thyssen C."/>
            <person name="Mena C."/>
            <person name="Moya A."/>
            <person name="Bellenberg S."/>
            <person name="Sproer C."/>
            <person name="Covarrubias P.C."/>
            <person name="Sand W."/>
            <person name="Quatrini R."/>
            <person name="Vera M."/>
        </authorList>
    </citation>
    <scope>NUCLEOTIDE SEQUENCE [LARGE SCALE GENOMIC DNA]</scope>
    <source>
        <strain evidence="4">m-1</strain>
    </source>
</reference>
<comment type="similarity">
    <text evidence="1 2">Belongs to the phD/YefM antitoxin family.</text>
</comment>
<dbReference type="STRING" id="163359.A9R16_03380"/>
<evidence type="ECO:0000313" key="3">
    <source>
        <dbReference type="EMBL" id="RCN57017.1"/>
    </source>
</evidence>
<dbReference type="InterPro" id="IPR051416">
    <property type="entry name" value="phD-YefM_TA_antitoxins"/>
</dbReference>
<dbReference type="AlphaFoldDB" id="A0A1C2FYI1"/>
<sequence length="80" mass="9019">MPEIGAYEAKTHLSEILDRVRKGERFIITKHGQAVAELRSVATQGLEERRAVVARMKAFQATHDLGDISLRELIDAGRKY</sequence>
<comment type="caution">
    <text evidence="3">The sequence shown here is derived from an EMBL/GenBank/DDBJ whole genome shotgun (WGS) entry which is preliminary data.</text>
</comment>
<dbReference type="PANTHER" id="PTHR35377">
    <property type="entry name" value="ANTITOXIN VAPB49-RELATED-RELATED"/>
    <property type="match status" value="1"/>
</dbReference>
<evidence type="ECO:0000313" key="4">
    <source>
        <dbReference type="Proteomes" id="UP000253250"/>
    </source>
</evidence>
<organism evidence="3 4">
    <name type="scientific">Acidiferrobacter thiooxydans</name>
    <dbReference type="NCBI Taxonomy" id="163359"/>
    <lineage>
        <taxon>Bacteria</taxon>
        <taxon>Pseudomonadati</taxon>
        <taxon>Pseudomonadota</taxon>
        <taxon>Gammaproteobacteria</taxon>
        <taxon>Acidiferrobacterales</taxon>
        <taxon>Acidiferrobacteraceae</taxon>
        <taxon>Acidiferrobacter</taxon>
    </lineage>
</organism>
<proteinExistence type="inferred from homology"/>
<gene>
    <name evidence="3" type="ORF">C4900_14950</name>
</gene>
<accession>A0A1C2FYI1</accession>
<dbReference type="Proteomes" id="UP000253250">
    <property type="component" value="Unassembled WGS sequence"/>
</dbReference>
<dbReference type="Pfam" id="PF02604">
    <property type="entry name" value="PhdYeFM_antitox"/>
    <property type="match status" value="1"/>
</dbReference>
<comment type="function">
    <text evidence="2">Antitoxin component of a type II toxin-antitoxin (TA) system.</text>
</comment>
<dbReference type="RefSeq" id="WP_065971916.1">
    <property type="nucleotide sequence ID" value="NZ_CP080624.1"/>
</dbReference>
<evidence type="ECO:0000256" key="2">
    <source>
        <dbReference type="RuleBase" id="RU362080"/>
    </source>
</evidence>